<protein>
    <submittedName>
        <fullName evidence="2">DUF493 domain-containing protein</fullName>
    </submittedName>
</protein>
<dbReference type="GeneID" id="84807863"/>
<dbReference type="EMBL" id="JAYKBV010000001">
    <property type="protein sequence ID" value="MEB3039241.1"/>
    <property type="molecule type" value="Genomic_DNA"/>
</dbReference>
<dbReference type="RefSeq" id="WP_095909895.1">
    <property type="nucleotide sequence ID" value="NZ_CAUPXI010000004.1"/>
</dbReference>
<proteinExistence type="predicted"/>
<dbReference type="Pfam" id="PF04359">
    <property type="entry name" value="DUF493"/>
    <property type="match status" value="1"/>
</dbReference>
<dbReference type="Proteomes" id="UP000217250">
    <property type="component" value="Chromosome"/>
</dbReference>
<name>A0A250FN57_9FLAO</name>
<dbReference type="AlphaFoldDB" id="A0A250FN57"/>
<sequence>MEKDPQEVAEFYAKLKSELEKTTVFPSEYLYKFILPATQEKREAIRAVFKDTQATIEEKPSSTGKYISYSIRLEVQDPDQVIAYYRKAGEIEGIISL</sequence>
<dbReference type="SUPFAM" id="SSF117991">
    <property type="entry name" value="YbeD/HP0495-like"/>
    <property type="match status" value="1"/>
</dbReference>
<dbReference type="Gene3D" id="3.30.70.260">
    <property type="match status" value="1"/>
</dbReference>
<evidence type="ECO:0000313" key="1">
    <source>
        <dbReference type="EMBL" id="ATA86524.1"/>
    </source>
</evidence>
<dbReference type="Proteomes" id="UP001324270">
    <property type="component" value="Unassembled WGS sequence"/>
</dbReference>
<reference evidence="3" key="2">
    <citation type="submission" date="2017-06" db="EMBL/GenBank/DDBJ databases">
        <title>Capnocytophaga spp. assemblies.</title>
        <authorList>
            <person name="Gulvik C.A."/>
        </authorList>
    </citation>
    <scope>NUCLEOTIDE SEQUENCE [LARGE SCALE GENOMIC DNA]</scope>
    <source>
        <strain evidence="3">H1496</strain>
    </source>
</reference>
<evidence type="ECO:0000313" key="3">
    <source>
        <dbReference type="Proteomes" id="UP000217250"/>
    </source>
</evidence>
<dbReference type="OrthoDB" id="5616097at2"/>
<dbReference type="InterPro" id="IPR027471">
    <property type="entry name" value="YbeD-like_sf"/>
</dbReference>
<reference evidence="1" key="1">
    <citation type="journal article" date="2017" name="Genome Announc.">
        <title>Twelve Complete Reference Genomes of Clinical Isolates in the Capnocytophaga Genus.</title>
        <authorList>
            <person name="Villarma A."/>
            <person name="Gulvik C.A."/>
            <person name="Rowe L.A."/>
            <person name="Sheth M."/>
            <person name="Juieng P."/>
            <person name="Nicholson A.C."/>
            <person name="Loparev V.N."/>
            <person name="McQuiston J.R."/>
        </authorList>
    </citation>
    <scope>NUCLEOTIDE SEQUENCE</scope>
    <source>
        <strain evidence="1">H1496</strain>
    </source>
</reference>
<gene>
    <name evidence="1" type="ORF">CGC50_04710</name>
    <name evidence="2" type="ORF">VJJ49_00835</name>
</gene>
<dbReference type="EMBL" id="CP022386">
    <property type="protein sequence ID" value="ATA86524.1"/>
    <property type="molecule type" value="Genomic_DNA"/>
</dbReference>
<evidence type="ECO:0000313" key="2">
    <source>
        <dbReference type="EMBL" id="MEB3039241.1"/>
    </source>
</evidence>
<reference evidence="2 4" key="3">
    <citation type="submission" date="2023-12" db="EMBL/GenBank/DDBJ databases">
        <title>Genomic sequences of Capnocytophaga and Parvimonas strains.</title>
        <authorList>
            <person name="Watt R.M."/>
            <person name="Wang M."/>
            <person name="Yang T."/>
            <person name="Tong W.M."/>
        </authorList>
    </citation>
    <scope>NUCLEOTIDE SEQUENCE [LARGE SCALE GENOMIC DNA]</scope>
    <source>
        <strain evidence="2 4">CCUG 13156</strain>
    </source>
</reference>
<keyword evidence="4" id="KW-1185">Reference proteome</keyword>
<organism evidence="1 3">
    <name type="scientific">Capnocytophaga gingivalis</name>
    <dbReference type="NCBI Taxonomy" id="1017"/>
    <lineage>
        <taxon>Bacteria</taxon>
        <taxon>Pseudomonadati</taxon>
        <taxon>Bacteroidota</taxon>
        <taxon>Flavobacteriia</taxon>
        <taxon>Flavobacteriales</taxon>
        <taxon>Flavobacteriaceae</taxon>
        <taxon>Capnocytophaga</taxon>
    </lineage>
</organism>
<dbReference type="InterPro" id="IPR007454">
    <property type="entry name" value="UPF0250_YbeD-like"/>
</dbReference>
<accession>A0A250FN57</accession>
<evidence type="ECO:0000313" key="4">
    <source>
        <dbReference type="Proteomes" id="UP001324270"/>
    </source>
</evidence>
<dbReference type="KEGG" id="cgh:CGC50_04710"/>